<proteinExistence type="predicted"/>
<accession>A0AAQ3S879</accession>
<name>A0AAQ3S879_VIGMU</name>
<keyword evidence="2" id="KW-1185">Reference proteome</keyword>
<dbReference type="Proteomes" id="UP001374535">
    <property type="component" value="Chromosome 2"/>
</dbReference>
<evidence type="ECO:0000313" key="2">
    <source>
        <dbReference type="Proteomes" id="UP001374535"/>
    </source>
</evidence>
<reference evidence="1 2" key="1">
    <citation type="journal article" date="2023" name="Life. Sci Alliance">
        <title>Evolutionary insights into 3D genome organization and epigenetic landscape of Vigna mungo.</title>
        <authorList>
            <person name="Junaid A."/>
            <person name="Singh B."/>
            <person name="Bhatia S."/>
        </authorList>
    </citation>
    <scope>NUCLEOTIDE SEQUENCE [LARGE SCALE GENOMIC DNA]</scope>
    <source>
        <strain evidence="1">Urdbean</strain>
    </source>
</reference>
<dbReference type="AlphaFoldDB" id="A0AAQ3S879"/>
<dbReference type="EMBL" id="CP144699">
    <property type="protein sequence ID" value="WVZ19366.1"/>
    <property type="molecule type" value="Genomic_DNA"/>
</dbReference>
<gene>
    <name evidence="1" type="ORF">V8G54_006688</name>
</gene>
<evidence type="ECO:0000313" key="1">
    <source>
        <dbReference type="EMBL" id="WVZ19366.1"/>
    </source>
</evidence>
<sequence>MEMCEYGRIDWRVNPNQRKLFITSKGPHRHAHAYTHTHLSIYPSIAVLRSSHAHNFFLSFLLSFFPRLPFSLKLQTPNYRHSPKSHRITQLANWNIQPLLSPPTFSLSIFPHFFQLSLSFFLYVK</sequence>
<protein>
    <submittedName>
        <fullName evidence="1">Uncharacterized protein</fullName>
    </submittedName>
</protein>
<organism evidence="1 2">
    <name type="scientific">Vigna mungo</name>
    <name type="common">Black gram</name>
    <name type="synonym">Phaseolus mungo</name>
    <dbReference type="NCBI Taxonomy" id="3915"/>
    <lineage>
        <taxon>Eukaryota</taxon>
        <taxon>Viridiplantae</taxon>
        <taxon>Streptophyta</taxon>
        <taxon>Embryophyta</taxon>
        <taxon>Tracheophyta</taxon>
        <taxon>Spermatophyta</taxon>
        <taxon>Magnoliopsida</taxon>
        <taxon>eudicotyledons</taxon>
        <taxon>Gunneridae</taxon>
        <taxon>Pentapetalae</taxon>
        <taxon>rosids</taxon>
        <taxon>fabids</taxon>
        <taxon>Fabales</taxon>
        <taxon>Fabaceae</taxon>
        <taxon>Papilionoideae</taxon>
        <taxon>50 kb inversion clade</taxon>
        <taxon>NPAAA clade</taxon>
        <taxon>indigoferoid/millettioid clade</taxon>
        <taxon>Phaseoleae</taxon>
        <taxon>Vigna</taxon>
    </lineage>
</organism>